<reference evidence="2" key="1">
    <citation type="journal article" date="2023" name="Mol. Phylogenet. Evol.">
        <title>Genome-scale phylogeny and comparative genomics of the fungal order Sordariales.</title>
        <authorList>
            <person name="Hensen N."/>
            <person name="Bonometti L."/>
            <person name="Westerberg I."/>
            <person name="Brannstrom I.O."/>
            <person name="Guillou S."/>
            <person name="Cros-Aarteil S."/>
            <person name="Calhoun S."/>
            <person name="Haridas S."/>
            <person name="Kuo A."/>
            <person name="Mondo S."/>
            <person name="Pangilinan J."/>
            <person name="Riley R."/>
            <person name="LaButti K."/>
            <person name="Andreopoulos B."/>
            <person name="Lipzen A."/>
            <person name="Chen C."/>
            <person name="Yan M."/>
            <person name="Daum C."/>
            <person name="Ng V."/>
            <person name="Clum A."/>
            <person name="Steindorff A."/>
            <person name="Ohm R.A."/>
            <person name="Martin F."/>
            <person name="Silar P."/>
            <person name="Natvig D.O."/>
            <person name="Lalanne C."/>
            <person name="Gautier V."/>
            <person name="Ament-Velasquez S.L."/>
            <person name="Kruys A."/>
            <person name="Hutchinson M.I."/>
            <person name="Powell A.J."/>
            <person name="Barry K."/>
            <person name="Miller A.N."/>
            <person name="Grigoriev I.V."/>
            <person name="Debuchy R."/>
            <person name="Gladieux P."/>
            <person name="Hiltunen Thoren M."/>
            <person name="Johannesson H."/>
        </authorList>
    </citation>
    <scope>NUCLEOTIDE SEQUENCE</scope>
    <source>
        <strain evidence="2">FGSC 1904</strain>
    </source>
</reference>
<accession>A0AAE0U9S1</accession>
<proteinExistence type="predicted"/>
<evidence type="ECO:0000313" key="3">
    <source>
        <dbReference type="Proteomes" id="UP001281003"/>
    </source>
</evidence>
<dbReference type="AlphaFoldDB" id="A0AAE0U9S1"/>
<evidence type="ECO:0000313" key="2">
    <source>
        <dbReference type="EMBL" id="KAK3395709.1"/>
    </source>
</evidence>
<protein>
    <submittedName>
        <fullName evidence="2">Uncharacterized protein</fullName>
    </submittedName>
</protein>
<reference evidence="2" key="2">
    <citation type="submission" date="2023-07" db="EMBL/GenBank/DDBJ databases">
        <authorList>
            <consortium name="Lawrence Berkeley National Laboratory"/>
            <person name="Haridas S."/>
            <person name="Hensen N."/>
            <person name="Bonometti L."/>
            <person name="Westerberg I."/>
            <person name="Brannstrom I.O."/>
            <person name="Guillou S."/>
            <person name="Cros-Aarteil S."/>
            <person name="Calhoun S."/>
            <person name="Kuo A."/>
            <person name="Mondo S."/>
            <person name="Pangilinan J."/>
            <person name="Riley R."/>
            <person name="LaButti K."/>
            <person name="Andreopoulos B."/>
            <person name="Lipzen A."/>
            <person name="Chen C."/>
            <person name="Yanf M."/>
            <person name="Daum C."/>
            <person name="Ng V."/>
            <person name="Clum A."/>
            <person name="Steindorff A."/>
            <person name="Ohm R."/>
            <person name="Martin F."/>
            <person name="Silar P."/>
            <person name="Natvig D."/>
            <person name="Lalanne C."/>
            <person name="Gautier V."/>
            <person name="Ament-velasquez S.L."/>
            <person name="Kruys A."/>
            <person name="Hutchinson M.I."/>
            <person name="Powell A.J."/>
            <person name="Barry K."/>
            <person name="Miller A.N."/>
            <person name="Grigoriev I.V."/>
            <person name="Debuchy R."/>
            <person name="Gladieux P."/>
            <person name="Thoren M.H."/>
            <person name="Johannesson H."/>
        </authorList>
    </citation>
    <scope>NUCLEOTIDE SEQUENCE</scope>
    <source>
        <strain evidence="2">FGSC 1904</strain>
    </source>
</reference>
<gene>
    <name evidence="2" type="ORF">B0T20DRAFT_487104</name>
</gene>
<dbReference type="EMBL" id="JAUTDP010000010">
    <property type="protein sequence ID" value="KAK3395709.1"/>
    <property type="molecule type" value="Genomic_DNA"/>
</dbReference>
<feature type="region of interest" description="Disordered" evidence="1">
    <location>
        <begin position="246"/>
        <end position="315"/>
    </location>
</feature>
<comment type="caution">
    <text evidence="2">The sequence shown here is derived from an EMBL/GenBank/DDBJ whole genome shotgun (WGS) entry which is preliminary data.</text>
</comment>
<sequence length="315" mass="35506">MELVNVHWKYCEYKVGRFINLWTKVDDYVCPNIKSGDNLGYLREEDRDPRLPEALFSSELYDDEWYRPKFGIEHIVKHPDDPYRLIYPDHDHGPSRIIRTSTTTETRSESGDPRCFEVEDISPSQNEKELADLRAQVSELQYQVNLFVSKAINNNSATDLEDEVATLRAENAELRRLLTEAHPNNHSGRSIPSTELDIQTSGVSKTVSRADQVDIIQMAPEISMGREEKLKANWTTDETLISSAGMSSAGISSAGRKRTWSETGHGETDLARRLHAVSTPTTSLPVTGSGVKLPEYDQNLEDSIEHMGSGRGERN</sequence>
<organism evidence="2 3">
    <name type="scientific">Sordaria brevicollis</name>
    <dbReference type="NCBI Taxonomy" id="83679"/>
    <lineage>
        <taxon>Eukaryota</taxon>
        <taxon>Fungi</taxon>
        <taxon>Dikarya</taxon>
        <taxon>Ascomycota</taxon>
        <taxon>Pezizomycotina</taxon>
        <taxon>Sordariomycetes</taxon>
        <taxon>Sordariomycetidae</taxon>
        <taxon>Sordariales</taxon>
        <taxon>Sordariaceae</taxon>
        <taxon>Sordaria</taxon>
    </lineage>
</organism>
<keyword evidence="3" id="KW-1185">Reference proteome</keyword>
<dbReference type="Proteomes" id="UP001281003">
    <property type="component" value="Unassembled WGS sequence"/>
</dbReference>
<name>A0AAE0U9S1_SORBR</name>
<evidence type="ECO:0000256" key="1">
    <source>
        <dbReference type="SAM" id="MobiDB-lite"/>
    </source>
</evidence>